<dbReference type="RefSeq" id="WP_394509414.1">
    <property type="nucleotide sequence ID" value="NZ_JBIGHX010000001.1"/>
</dbReference>
<reference evidence="1 2" key="1">
    <citation type="submission" date="2024-08" db="EMBL/GenBank/DDBJ databases">
        <authorList>
            <person name="Lu H."/>
        </authorList>
    </citation>
    <scope>NUCLEOTIDE SEQUENCE [LARGE SCALE GENOMIC DNA]</scope>
    <source>
        <strain evidence="1 2">DXS20W</strain>
    </source>
</reference>
<organism evidence="1 2">
    <name type="scientific">Pelomonas lactea</name>
    <dbReference type="NCBI Taxonomy" id="3299030"/>
    <lineage>
        <taxon>Bacteria</taxon>
        <taxon>Pseudomonadati</taxon>
        <taxon>Pseudomonadota</taxon>
        <taxon>Betaproteobacteria</taxon>
        <taxon>Burkholderiales</taxon>
        <taxon>Sphaerotilaceae</taxon>
        <taxon>Roseateles</taxon>
    </lineage>
</organism>
<accession>A0ABW7GFK2</accession>
<sequence>MSEHHPHDPQHTPEQPAAVAVRGVSQTRRNLLRAGAIGAPALVTLKPASVVACSCKLPSGFSVSGNLSRGPKTCADPSETASIWRPRVTAVQIGKDSYGNPVYEYRYRTKNSTVLTIHKGTALAATLGVKTGSYGGTVVSDWMAAADDSDTGLFMACYVTAWAHANGSNFPLKETLRDMWNAAVIDGTGYVVPNQSKKWNKAQVIGYLRFLSGLQPL</sequence>
<proteinExistence type="predicted"/>
<dbReference type="PROSITE" id="PS51318">
    <property type="entry name" value="TAT"/>
    <property type="match status" value="1"/>
</dbReference>
<name>A0ABW7GFK2_9BURK</name>
<dbReference type="EMBL" id="JBIGHX010000001">
    <property type="protein sequence ID" value="MFG6460607.1"/>
    <property type="molecule type" value="Genomic_DNA"/>
</dbReference>
<dbReference type="Proteomes" id="UP001606302">
    <property type="component" value="Unassembled WGS sequence"/>
</dbReference>
<evidence type="ECO:0000313" key="1">
    <source>
        <dbReference type="EMBL" id="MFG6460607.1"/>
    </source>
</evidence>
<comment type="caution">
    <text evidence="1">The sequence shown here is derived from an EMBL/GenBank/DDBJ whole genome shotgun (WGS) entry which is preliminary data.</text>
</comment>
<protein>
    <recommendedName>
        <fullName evidence="3">Tat pathway signal sequence domain protein</fullName>
    </recommendedName>
</protein>
<gene>
    <name evidence="1" type="ORF">ACG04Q_03420</name>
</gene>
<evidence type="ECO:0000313" key="2">
    <source>
        <dbReference type="Proteomes" id="UP001606302"/>
    </source>
</evidence>
<evidence type="ECO:0008006" key="3">
    <source>
        <dbReference type="Google" id="ProtNLM"/>
    </source>
</evidence>
<dbReference type="InterPro" id="IPR006311">
    <property type="entry name" value="TAT_signal"/>
</dbReference>
<keyword evidence="2" id="KW-1185">Reference proteome</keyword>